<dbReference type="AlphaFoldDB" id="V4LBA3"/>
<evidence type="ECO:0000313" key="6">
    <source>
        <dbReference type="Proteomes" id="UP000030689"/>
    </source>
</evidence>
<feature type="non-terminal residue" evidence="5">
    <location>
        <position position="1"/>
    </location>
</feature>
<dbReference type="InterPro" id="IPR033734">
    <property type="entry name" value="Jacalin-like_lectin_dom_plant"/>
</dbReference>
<dbReference type="Gramene" id="ESQ37018">
    <property type="protein sequence ID" value="ESQ37018"/>
    <property type="gene ID" value="EUTSA_v10002938mg"/>
</dbReference>
<dbReference type="CDD" id="cd09612">
    <property type="entry name" value="Jacalin"/>
    <property type="match status" value="2"/>
</dbReference>
<evidence type="ECO:0000256" key="1">
    <source>
        <dbReference type="ARBA" id="ARBA00006568"/>
    </source>
</evidence>
<dbReference type="STRING" id="72664.V4LBA3"/>
<sequence>FEINHEKYEQLVSIDGYCKDNAMFAIQFKTNLRISELIGFAKACYKFSVEVEGKKIIGFHGSSAGAQLMTLGAYFTWISPTRLDAKGGYGGKEWDDGADHEAIKKIYLRGGPQGIRYIRFDYVKDGQQIYGQPHGGTGAGFTQTFELNHLENEYLVSVEGYYDNGNSGVIQVIQFKTNIQTSDLMGYDTGKKFRLASNGMKIIGFHGYAEKNLNSLGAYFTTVPIIKLECKGYTTKGTVWDEGTIEGFEVDYPNEHMTSVEGTLYTSDEEVSSLIFKTSKGRTTPTFGIETKSKFVLESKGCALIGLHGRFNEKLEARGGDGGYSWDDGVYDGIRFIYIGENELGIAFVKFLYDRDDRLFELKDFPDEYLISVEGNYDVVDDGYYKSESEVILMLRFKTNKRTSPTFGTEVGTSFILEKENHKIVGFHGKASNTLHQIGVHLLPIT</sequence>
<proteinExistence type="inferred from homology"/>
<gene>
    <name evidence="5" type="ORF">EUTSA_v10002938mg</name>
</gene>
<dbReference type="EMBL" id="KI517609">
    <property type="protein sequence ID" value="ESQ37018.1"/>
    <property type="molecule type" value="Genomic_DNA"/>
</dbReference>
<dbReference type="InterPro" id="IPR001229">
    <property type="entry name" value="Jacalin-like_lectin_dom"/>
</dbReference>
<name>V4LBA3_EUTSA</name>
<feature type="domain" description="Jacalin-type lectin" evidence="4">
    <location>
        <begin position="241"/>
        <end position="310"/>
    </location>
</feature>
<keyword evidence="3" id="KW-0677">Repeat</keyword>
<dbReference type="PANTHER" id="PTHR47293">
    <property type="entry name" value="JACALIN-RELATED LECTIN 3"/>
    <property type="match status" value="1"/>
</dbReference>
<dbReference type="PROSITE" id="PS51752">
    <property type="entry name" value="JACALIN_LECTIN"/>
    <property type="match status" value="4"/>
</dbReference>
<dbReference type="SMART" id="SM00915">
    <property type="entry name" value="Jacalin"/>
    <property type="match status" value="4"/>
</dbReference>
<evidence type="ECO:0000259" key="4">
    <source>
        <dbReference type="PROSITE" id="PS51752"/>
    </source>
</evidence>
<dbReference type="GO" id="GO:0030246">
    <property type="term" value="F:carbohydrate binding"/>
    <property type="evidence" value="ECO:0007669"/>
    <property type="project" value="UniProtKB-KW"/>
</dbReference>
<dbReference type="Pfam" id="PF01419">
    <property type="entry name" value="Jacalin"/>
    <property type="match status" value="3"/>
</dbReference>
<feature type="domain" description="Jacalin-type lectin" evidence="4">
    <location>
        <begin position="1"/>
        <end position="77"/>
    </location>
</feature>
<organism evidence="5 6">
    <name type="scientific">Eutrema salsugineum</name>
    <name type="common">Saltwater cress</name>
    <name type="synonym">Sisymbrium salsugineum</name>
    <dbReference type="NCBI Taxonomy" id="72664"/>
    <lineage>
        <taxon>Eukaryota</taxon>
        <taxon>Viridiplantae</taxon>
        <taxon>Streptophyta</taxon>
        <taxon>Embryophyta</taxon>
        <taxon>Tracheophyta</taxon>
        <taxon>Spermatophyta</taxon>
        <taxon>Magnoliopsida</taxon>
        <taxon>eudicotyledons</taxon>
        <taxon>Gunneridae</taxon>
        <taxon>Pentapetalae</taxon>
        <taxon>rosids</taxon>
        <taxon>malvids</taxon>
        <taxon>Brassicales</taxon>
        <taxon>Brassicaceae</taxon>
        <taxon>Eutremeae</taxon>
        <taxon>Eutrema</taxon>
    </lineage>
</organism>
<dbReference type="KEGG" id="eus:EUTSA_v10002938mg"/>
<dbReference type="PANTHER" id="PTHR47293:SF11">
    <property type="entry name" value="JACALIN-RELATED LECTIN 12-RELATED"/>
    <property type="match status" value="1"/>
</dbReference>
<keyword evidence="2" id="KW-0430">Lectin</keyword>
<dbReference type="OMA" id="IIKLECK"/>
<dbReference type="Gene3D" id="2.100.10.30">
    <property type="entry name" value="Jacalin-like lectin domain"/>
    <property type="match status" value="4"/>
</dbReference>
<protein>
    <recommendedName>
        <fullName evidence="4">Jacalin-type lectin domain-containing protein</fullName>
    </recommendedName>
</protein>
<comment type="similarity">
    <text evidence="1">Belongs to the jacalin lectin family.</text>
</comment>
<dbReference type="SUPFAM" id="SSF51101">
    <property type="entry name" value="Mannose-binding lectins"/>
    <property type="match status" value="4"/>
</dbReference>
<reference evidence="5 6" key="1">
    <citation type="journal article" date="2013" name="Front. Plant Sci.">
        <title>The Reference Genome of the Halophytic Plant Eutrema salsugineum.</title>
        <authorList>
            <person name="Yang R."/>
            <person name="Jarvis D.E."/>
            <person name="Chen H."/>
            <person name="Beilstein M.A."/>
            <person name="Grimwood J."/>
            <person name="Jenkins J."/>
            <person name="Shu S."/>
            <person name="Prochnik S."/>
            <person name="Xin M."/>
            <person name="Ma C."/>
            <person name="Schmutz J."/>
            <person name="Wing R.A."/>
            <person name="Mitchell-Olds T."/>
            <person name="Schumaker K.S."/>
            <person name="Wang X."/>
        </authorList>
    </citation>
    <scope>NUCLEOTIDE SEQUENCE [LARGE SCALE GENOMIC DNA]</scope>
</reference>
<dbReference type="FunFam" id="2.100.10.30:FF:000001">
    <property type="entry name" value="Jacalin-related lectin 33"/>
    <property type="match status" value="2"/>
</dbReference>
<evidence type="ECO:0000256" key="2">
    <source>
        <dbReference type="ARBA" id="ARBA00022734"/>
    </source>
</evidence>
<evidence type="ECO:0000313" key="5">
    <source>
        <dbReference type="EMBL" id="ESQ37018.1"/>
    </source>
</evidence>
<feature type="domain" description="Jacalin-type lectin" evidence="4">
    <location>
        <begin position="80"/>
        <end position="222"/>
    </location>
</feature>
<dbReference type="InterPro" id="IPR036404">
    <property type="entry name" value="Jacalin-like_lectin_dom_sf"/>
</dbReference>
<evidence type="ECO:0000256" key="3">
    <source>
        <dbReference type="ARBA" id="ARBA00022737"/>
    </source>
</evidence>
<dbReference type="Proteomes" id="UP000030689">
    <property type="component" value="Unassembled WGS sequence"/>
</dbReference>
<feature type="domain" description="Jacalin-type lectin" evidence="4">
    <location>
        <begin position="312"/>
        <end position="444"/>
    </location>
</feature>
<keyword evidence="6" id="KW-1185">Reference proteome</keyword>
<accession>V4LBA3</accession>